<sequence>MTEVLFPGRDGAGAVRRTVLPGGLRVVTETMPTVRSVAVGMWVGIGSRDEAPEHTGATHYLEHLLFKGTPSRDALEISAAIEGIGGEINAFTAKEYTCYYARVLDEDLPLAIEVLSDMVTSSLVEADDVEAERGVILEEIAMHDDDPSDVVHEQFAAELFGDIPLGRPILGSVDSINALSRERIVEYYRTYYRPPHTVVAVAGNVDHDQVVALVHAAYSRADALGTPGEAPAAPRLTGPGASPRRGVRVLNRPTEQANLVLGTTGVSRTDDRRFALGVLNAALGGGMSSRLFQEIRERRGLAYSTYSYTSQYADTGQFGIYVGCQPSRIDDVLAICREEVAKVLADGISEEEIERGKGQMRGGLVLGLEDTGSRMSRIGKSELVYEELMPVDEVLSRIEAVTAEDVHTVAKDILGRPMTLAVIGPYSGKNFDSYVD</sequence>
<feature type="domain" description="Peptidase M16 N-terminal" evidence="4">
    <location>
        <begin position="25"/>
        <end position="171"/>
    </location>
</feature>
<dbReference type="GO" id="GO:0004222">
    <property type="term" value="F:metalloendopeptidase activity"/>
    <property type="evidence" value="ECO:0007669"/>
    <property type="project" value="InterPro"/>
</dbReference>
<dbReference type="OrthoDB" id="9811314at2"/>
<dbReference type="InterPro" id="IPR050361">
    <property type="entry name" value="MPP/UQCRC_Complex"/>
</dbReference>
<dbReference type="Proteomes" id="UP000265768">
    <property type="component" value="Unassembled WGS sequence"/>
</dbReference>
<dbReference type="FunFam" id="3.30.830.10:FF:000008">
    <property type="entry name" value="Mitochondrial-processing peptidase subunit beta"/>
    <property type="match status" value="1"/>
</dbReference>
<feature type="domain" description="Peptidase M16 C-terminal" evidence="5">
    <location>
        <begin position="179"/>
        <end position="359"/>
    </location>
</feature>
<proteinExistence type="inferred from homology"/>
<dbReference type="Pfam" id="PF05193">
    <property type="entry name" value="Peptidase_M16_C"/>
    <property type="match status" value="1"/>
</dbReference>
<dbReference type="Pfam" id="PF00675">
    <property type="entry name" value="Peptidase_M16"/>
    <property type="match status" value="1"/>
</dbReference>
<dbReference type="SUPFAM" id="SSF63411">
    <property type="entry name" value="LuxS/MPP-like metallohydrolase"/>
    <property type="match status" value="2"/>
</dbReference>
<evidence type="ECO:0000256" key="3">
    <source>
        <dbReference type="SAM" id="MobiDB-lite"/>
    </source>
</evidence>
<comment type="caution">
    <text evidence="6">The sequence shown here is derived from an EMBL/GenBank/DDBJ whole genome shotgun (WGS) entry which is preliminary data.</text>
</comment>
<feature type="region of interest" description="Disordered" evidence="3">
    <location>
        <begin position="224"/>
        <end position="245"/>
    </location>
</feature>
<dbReference type="Gene3D" id="3.30.830.10">
    <property type="entry name" value="Metalloenzyme, LuxS/M16 peptidase-like"/>
    <property type="match status" value="2"/>
</dbReference>
<evidence type="ECO:0000313" key="7">
    <source>
        <dbReference type="Proteomes" id="UP000265768"/>
    </source>
</evidence>
<dbReference type="PANTHER" id="PTHR11851">
    <property type="entry name" value="METALLOPROTEASE"/>
    <property type="match status" value="1"/>
</dbReference>
<evidence type="ECO:0000259" key="5">
    <source>
        <dbReference type="Pfam" id="PF05193"/>
    </source>
</evidence>
<dbReference type="InterPro" id="IPR011249">
    <property type="entry name" value="Metalloenz_LuxS/M16"/>
</dbReference>
<protein>
    <submittedName>
        <fullName evidence="6">Insulinase family protein</fullName>
    </submittedName>
</protein>
<dbReference type="InterPro" id="IPR001431">
    <property type="entry name" value="Pept_M16_Zn_BS"/>
</dbReference>
<gene>
    <name evidence="6" type="ORF">D5H75_26655</name>
</gene>
<dbReference type="GO" id="GO:0046872">
    <property type="term" value="F:metal ion binding"/>
    <property type="evidence" value="ECO:0007669"/>
    <property type="project" value="InterPro"/>
</dbReference>
<evidence type="ECO:0000256" key="2">
    <source>
        <dbReference type="RuleBase" id="RU004447"/>
    </source>
</evidence>
<dbReference type="InterPro" id="IPR007863">
    <property type="entry name" value="Peptidase_M16_C"/>
</dbReference>
<evidence type="ECO:0000259" key="4">
    <source>
        <dbReference type="Pfam" id="PF00675"/>
    </source>
</evidence>
<dbReference type="EMBL" id="QZEY01000012">
    <property type="protein sequence ID" value="RJL26564.1"/>
    <property type="molecule type" value="Genomic_DNA"/>
</dbReference>
<dbReference type="InterPro" id="IPR011765">
    <property type="entry name" value="Pept_M16_N"/>
</dbReference>
<organism evidence="6 7">
    <name type="scientific">Bailinhaonella thermotolerans</name>
    <dbReference type="NCBI Taxonomy" id="1070861"/>
    <lineage>
        <taxon>Bacteria</taxon>
        <taxon>Bacillati</taxon>
        <taxon>Actinomycetota</taxon>
        <taxon>Actinomycetes</taxon>
        <taxon>Streptosporangiales</taxon>
        <taxon>Streptosporangiaceae</taxon>
        <taxon>Bailinhaonella</taxon>
    </lineage>
</organism>
<dbReference type="GO" id="GO:0006508">
    <property type="term" value="P:proteolysis"/>
    <property type="evidence" value="ECO:0007669"/>
    <property type="project" value="InterPro"/>
</dbReference>
<accession>A0A3A4AHV8</accession>
<comment type="similarity">
    <text evidence="1 2">Belongs to the peptidase M16 family.</text>
</comment>
<name>A0A3A4AHV8_9ACTN</name>
<dbReference type="PROSITE" id="PS00143">
    <property type="entry name" value="INSULINASE"/>
    <property type="match status" value="1"/>
</dbReference>
<dbReference type="AlphaFoldDB" id="A0A3A4AHV8"/>
<evidence type="ECO:0000256" key="1">
    <source>
        <dbReference type="ARBA" id="ARBA00007261"/>
    </source>
</evidence>
<reference evidence="6 7" key="1">
    <citation type="submission" date="2018-09" db="EMBL/GenBank/DDBJ databases">
        <title>YIM 75507 draft genome.</title>
        <authorList>
            <person name="Tang S."/>
            <person name="Feng Y."/>
        </authorList>
    </citation>
    <scope>NUCLEOTIDE SEQUENCE [LARGE SCALE GENOMIC DNA]</scope>
    <source>
        <strain evidence="6 7">YIM 75507</strain>
    </source>
</reference>
<dbReference type="PANTHER" id="PTHR11851:SF49">
    <property type="entry name" value="MITOCHONDRIAL-PROCESSING PEPTIDASE SUBUNIT ALPHA"/>
    <property type="match status" value="1"/>
</dbReference>
<keyword evidence="7" id="KW-1185">Reference proteome</keyword>
<evidence type="ECO:0000313" key="6">
    <source>
        <dbReference type="EMBL" id="RJL26564.1"/>
    </source>
</evidence>
<dbReference type="RefSeq" id="WP_119929295.1">
    <property type="nucleotide sequence ID" value="NZ_QZEY01000012.1"/>
</dbReference>